<protein>
    <submittedName>
        <fullName evidence="2">Co-chaperonin GroES</fullName>
    </submittedName>
</protein>
<gene>
    <name evidence="2" type="primary">groES</name>
</gene>
<dbReference type="EMBL" id="KU971022">
    <property type="protein sequence ID" value="ASN63616.1"/>
    <property type="molecule type" value="Genomic_DNA"/>
</dbReference>
<dbReference type="InterPro" id="IPR020818">
    <property type="entry name" value="Chaperonin_GroES"/>
</dbReference>
<keyword evidence="1" id="KW-0143">Chaperone</keyword>
<dbReference type="InterPro" id="IPR037124">
    <property type="entry name" value="Chaperonin_GroES_sf"/>
</dbReference>
<dbReference type="Gene3D" id="2.30.33.40">
    <property type="entry name" value="GroES chaperonin"/>
    <property type="match status" value="1"/>
</dbReference>
<dbReference type="GO" id="GO:0005524">
    <property type="term" value="F:ATP binding"/>
    <property type="evidence" value="ECO:0007669"/>
    <property type="project" value="InterPro"/>
</dbReference>
<proteinExistence type="predicted"/>
<dbReference type="InterPro" id="IPR011032">
    <property type="entry name" value="GroES-like_sf"/>
</dbReference>
<dbReference type="SMART" id="SM00883">
    <property type="entry name" value="Cpn10"/>
    <property type="match status" value="1"/>
</dbReference>
<dbReference type="GO" id="GO:0044183">
    <property type="term" value="F:protein folding chaperone"/>
    <property type="evidence" value="ECO:0007669"/>
    <property type="project" value="InterPro"/>
</dbReference>
<accession>A0A221S3U4</accession>
<name>A0A221S3U4_9VIRU</name>
<dbReference type="SUPFAM" id="SSF50129">
    <property type="entry name" value="GroES-like"/>
    <property type="match status" value="1"/>
</dbReference>
<dbReference type="Pfam" id="PF00166">
    <property type="entry name" value="Cpn10"/>
    <property type="match status" value="1"/>
</dbReference>
<dbReference type="CDD" id="cd00320">
    <property type="entry name" value="cpn10"/>
    <property type="match status" value="1"/>
</dbReference>
<dbReference type="PRINTS" id="PR00297">
    <property type="entry name" value="CHAPERONIN10"/>
</dbReference>
<sequence length="142" mass="15726">MTEVPDRVLNFGSDGEFALEDENKLTAENLESHADKLPVPTGYRMLILPFEPSHKTRGGIMLAKQTLDKEKIATIVGLVVSMGPSAYADEDKFPTGPWCKKGDWVIFGRYAGARFRIEGGDMRLLNDDEILAVISDPESILQ</sequence>
<organism evidence="2">
    <name type="scientific">uncultured virus</name>
    <dbReference type="NCBI Taxonomy" id="340016"/>
    <lineage>
        <taxon>Viruses</taxon>
        <taxon>environmental samples</taxon>
    </lineage>
</organism>
<evidence type="ECO:0000256" key="1">
    <source>
        <dbReference type="ARBA" id="ARBA00023186"/>
    </source>
</evidence>
<evidence type="ECO:0000313" key="2">
    <source>
        <dbReference type="EMBL" id="ASN63616.1"/>
    </source>
</evidence>
<reference evidence="2" key="1">
    <citation type="submission" date="2016-03" db="EMBL/GenBank/DDBJ databases">
        <title>Novel chaperonins are prevalent in the virioplankton and link to viral biology and ecology.</title>
        <authorList>
            <person name="Marine R.L."/>
            <person name="Nasko D.J."/>
            <person name="Polson S.W."/>
            <person name="Wommack K.E."/>
        </authorList>
    </citation>
    <scope>NUCLEOTIDE SEQUENCE</scope>
</reference>